<protein>
    <recommendedName>
        <fullName evidence="3">Right handed beta helix domain-containing protein</fullName>
    </recommendedName>
</protein>
<keyword evidence="2" id="KW-1185">Reference proteome</keyword>
<dbReference type="AlphaFoldDB" id="A0A1Y1VJZ7"/>
<dbReference type="Proteomes" id="UP000193719">
    <property type="component" value="Unassembled WGS sequence"/>
</dbReference>
<organism evidence="1 2">
    <name type="scientific">Piromyces finnis</name>
    <dbReference type="NCBI Taxonomy" id="1754191"/>
    <lineage>
        <taxon>Eukaryota</taxon>
        <taxon>Fungi</taxon>
        <taxon>Fungi incertae sedis</taxon>
        <taxon>Chytridiomycota</taxon>
        <taxon>Chytridiomycota incertae sedis</taxon>
        <taxon>Neocallimastigomycetes</taxon>
        <taxon>Neocallimastigales</taxon>
        <taxon>Neocallimastigaceae</taxon>
        <taxon>Piromyces</taxon>
    </lineage>
</organism>
<accession>A0A1Y1VJZ7</accession>
<dbReference type="EMBL" id="MCFH01000004">
    <property type="protein sequence ID" value="ORX58413.1"/>
    <property type="molecule type" value="Genomic_DNA"/>
</dbReference>
<name>A0A1Y1VJZ7_9FUNG</name>
<sequence length="367" mass="41747">MFINCYNCNNIKVNVENATLSDIYQKNPRQNSILGWFIQNSKVTFNNIRILNSGGKNTAVLYTSDYSVVHISNLEIDTFISETPSEMFIYSFENKNEGIVLDLERIELNNIISQGVLFTVYNGKVHLSNSKIKNAHVCHKENTCKSIKDDNYIVEQIGISVLNSKSELLITNTIFENIYGESGFVSSIEDYITINNSLFLNCEFSNGLFKINRERLGIYTINYTNFTNIISESGSIIHIENLDEASPTIVTINNSNFVNIKANRYGGILYSLSKHINDRVSFNDCNFKGSKASIGNILYVIDKDSEPYISNMDDLKKIKGNIATNPTKIKLNYILDTIELYSGDKLPDNIACKSYYFIYNLFIIKYM</sequence>
<comment type="caution">
    <text evidence="1">The sequence shown here is derived from an EMBL/GenBank/DDBJ whole genome shotgun (WGS) entry which is preliminary data.</text>
</comment>
<gene>
    <name evidence="1" type="ORF">BCR36DRAFT_111736</name>
</gene>
<reference evidence="1 2" key="2">
    <citation type="submission" date="2016-08" db="EMBL/GenBank/DDBJ databases">
        <title>Pervasive Adenine N6-methylation of Active Genes in Fungi.</title>
        <authorList>
            <consortium name="DOE Joint Genome Institute"/>
            <person name="Mondo S.J."/>
            <person name="Dannebaum R.O."/>
            <person name="Kuo R.C."/>
            <person name="Labutti K."/>
            <person name="Haridas S."/>
            <person name="Kuo A."/>
            <person name="Salamov A."/>
            <person name="Ahrendt S.R."/>
            <person name="Lipzen A."/>
            <person name="Sullivan W."/>
            <person name="Andreopoulos W.B."/>
            <person name="Clum A."/>
            <person name="Lindquist E."/>
            <person name="Daum C."/>
            <person name="Ramamoorthy G.K."/>
            <person name="Gryganskyi A."/>
            <person name="Culley D."/>
            <person name="Magnuson J.K."/>
            <person name="James T.Y."/>
            <person name="O'Malley M.A."/>
            <person name="Stajich J.E."/>
            <person name="Spatafora J.W."/>
            <person name="Visel A."/>
            <person name="Grigoriev I.V."/>
        </authorList>
    </citation>
    <scope>NUCLEOTIDE SEQUENCE [LARGE SCALE GENOMIC DNA]</scope>
    <source>
        <strain evidence="2">finn</strain>
    </source>
</reference>
<reference evidence="1 2" key="1">
    <citation type="submission" date="2016-08" db="EMBL/GenBank/DDBJ databases">
        <title>Genomes of anaerobic fungi encode conserved fungal cellulosomes for biomass hydrolysis.</title>
        <authorList>
            <consortium name="DOE Joint Genome Institute"/>
            <person name="Haitjema C.H."/>
            <person name="Gilmore S.P."/>
            <person name="Henske J.K."/>
            <person name="Solomon K.V."/>
            <person name="De Groot R."/>
            <person name="Kuo A."/>
            <person name="Mondo S.J."/>
            <person name="Salamov A.A."/>
            <person name="Labutti K."/>
            <person name="Zhao Z."/>
            <person name="Chiniquy J."/>
            <person name="Barry K."/>
            <person name="Brewer H.M."/>
            <person name="Purvine S.O."/>
            <person name="Wright A.T."/>
            <person name="Boxma B."/>
            <person name="Van Alen T."/>
            <person name="Hackstein J.H."/>
            <person name="Baker S.E."/>
            <person name="Grigoriev I.V."/>
            <person name="O'Malley M.A."/>
        </authorList>
    </citation>
    <scope>NUCLEOTIDE SEQUENCE [LARGE SCALE GENOMIC DNA]</scope>
    <source>
        <strain evidence="2">finn</strain>
    </source>
</reference>
<evidence type="ECO:0000313" key="2">
    <source>
        <dbReference type="Proteomes" id="UP000193719"/>
    </source>
</evidence>
<proteinExistence type="predicted"/>
<dbReference type="SUPFAM" id="SSF51126">
    <property type="entry name" value="Pectin lyase-like"/>
    <property type="match status" value="1"/>
</dbReference>
<dbReference type="InterPro" id="IPR011050">
    <property type="entry name" value="Pectin_lyase_fold/virulence"/>
</dbReference>
<evidence type="ECO:0008006" key="3">
    <source>
        <dbReference type="Google" id="ProtNLM"/>
    </source>
</evidence>
<evidence type="ECO:0000313" key="1">
    <source>
        <dbReference type="EMBL" id="ORX58413.1"/>
    </source>
</evidence>